<dbReference type="PROSITE" id="PS00622">
    <property type="entry name" value="HTH_LUXR_1"/>
    <property type="match status" value="1"/>
</dbReference>
<keyword evidence="3" id="KW-0804">Transcription</keyword>
<keyword evidence="2" id="KW-0238">DNA-binding</keyword>
<dbReference type="InterPro" id="IPR059106">
    <property type="entry name" value="WHD_MalT"/>
</dbReference>
<name>A0ABR9UTC3_9CHRO</name>
<evidence type="ECO:0000313" key="6">
    <source>
        <dbReference type="Proteomes" id="UP000651156"/>
    </source>
</evidence>
<dbReference type="InterPro" id="IPR027417">
    <property type="entry name" value="P-loop_NTPase"/>
</dbReference>
<feature type="domain" description="HTH luxR-type" evidence="4">
    <location>
        <begin position="817"/>
        <end position="882"/>
    </location>
</feature>
<reference evidence="5 6" key="1">
    <citation type="submission" date="2020-10" db="EMBL/GenBank/DDBJ databases">
        <authorList>
            <person name="Castelo-Branco R."/>
            <person name="Eusebio N."/>
            <person name="Adriana R."/>
            <person name="Vieira A."/>
            <person name="Brugerolle De Fraissinette N."/>
            <person name="Rezende De Castro R."/>
            <person name="Schneider M.P."/>
            <person name="Vasconcelos V."/>
            <person name="Leao P.N."/>
        </authorList>
    </citation>
    <scope>NUCLEOTIDE SEQUENCE [LARGE SCALE GENOMIC DNA]</scope>
    <source>
        <strain evidence="5 6">LEGE 06123</strain>
    </source>
</reference>
<dbReference type="InterPro" id="IPR011990">
    <property type="entry name" value="TPR-like_helical_dom_sf"/>
</dbReference>
<dbReference type="InterPro" id="IPR016032">
    <property type="entry name" value="Sig_transdc_resp-reg_C-effctor"/>
</dbReference>
<evidence type="ECO:0000256" key="1">
    <source>
        <dbReference type="ARBA" id="ARBA00023015"/>
    </source>
</evidence>
<dbReference type="Pfam" id="PF00196">
    <property type="entry name" value="GerE"/>
    <property type="match status" value="1"/>
</dbReference>
<dbReference type="Gene3D" id="1.25.40.10">
    <property type="entry name" value="Tetratricopeptide repeat domain"/>
    <property type="match status" value="1"/>
</dbReference>
<evidence type="ECO:0000313" key="5">
    <source>
        <dbReference type="EMBL" id="MBE9191551.1"/>
    </source>
</evidence>
<dbReference type="SUPFAM" id="SSF48452">
    <property type="entry name" value="TPR-like"/>
    <property type="match status" value="1"/>
</dbReference>
<comment type="caution">
    <text evidence="5">The sequence shown here is derived from an EMBL/GenBank/DDBJ whole genome shotgun (WGS) entry which is preliminary data.</text>
</comment>
<dbReference type="SUPFAM" id="SSF52540">
    <property type="entry name" value="P-loop containing nucleoside triphosphate hydrolases"/>
    <property type="match status" value="1"/>
</dbReference>
<dbReference type="RefSeq" id="WP_193932688.1">
    <property type="nucleotide sequence ID" value="NZ_CAWPMZ010000065.1"/>
</dbReference>
<dbReference type="EMBL" id="JADEWN010000034">
    <property type="protein sequence ID" value="MBE9191551.1"/>
    <property type="molecule type" value="Genomic_DNA"/>
</dbReference>
<dbReference type="SMART" id="SM00028">
    <property type="entry name" value="TPR"/>
    <property type="match status" value="5"/>
</dbReference>
<protein>
    <submittedName>
        <fullName evidence="5">LuxR family transcriptional regulator</fullName>
    </submittedName>
</protein>
<dbReference type="Proteomes" id="UP000651156">
    <property type="component" value="Unassembled WGS sequence"/>
</dbReference>
<dbReference type="SUPFAM" id="SSF46894">
    <property type="entry name" value="C-terminal effector domain of the bipartite response regulators"/>
    <property type="match status" value="1"/>
</dbReference>
<dbReference type="InterPro" id="IPR041617">
    <property type="entry name" value="TPR_MalT"/>
</dbReference>
<dbReference type="PROSITE" id="PS50043">
    <property type="entry name" value="HTH_LUXR_2"/>
    <property type="match status" value="1"/>
</dbReference>
<dbReference type="Pfam" id="PF25873">
    <property type="entry name" value="WHD_MalT"/>
    <property type="match status" value="1"/>
</dbReference>
<evidence type="ECO:0000256" key="3">
    <source>
        <dbReference type="ARBA" id="ARBA00023163"/>
    </source>
</evidence>
<evidence type="ECO:0000256" key="2">
    <source>
        <dbReference type="ARBA" id="ARBA00023125"/>
    </source>
</evidence>
<dbReference type="PRINTS" id="PR00038">
    <property type="entry name" value="HTHLUXR"/>
</dbReference>
<sequence>MTSPLLSTKFYVPTMRSSLVRRDRLIEQLNQGRECKLILISATAGFGKTTLLSEWSRQTEMAVSWLSLDQGDNQPLRFWTYFVTALKVFKHEIGESTLAMLHAIEPAGFESFLIPLINEIASLPDEYVLVLDDYHVITAPLIQQALTFLLEHLPPQLHLAIASRVDPPLPLARMRACGQLVEIRTPDLRFTIAEVAELVNQSSLQLSKEQLETIQARTEGWVVALQLALLSVRNTKDSALIALQDQRYILDYLVEEVLECQPKHIQTFLLRTSILERMCDSLCAAVVGHDGLNVIELEQLEHRNLFVVPLDRDRNWYRYHHLFRELLYHRLYRVSEQVPEFHRRAAWWYAQHKFILEAIGHAIAAQDFLWTAELIEQEAQTSHPRFDSVTLLAWLEVLPQELVANRPWLLLAEGWARYSLSQFEAAFVAVQNIEYLLTQQPQEESANTQRLWGLVTAIKGMQARQQGDGNTAIALMQQALQLLPQDGSWIRAMIVLNLGVTYFVIDNFTAALPVLNEATRIGQVKGIADPAIAGLYLQAQFQALRGRMYQAVTLCQQGVDLATKRGWLATYAGVLVQVAIAEFLREQNQLEAAAQHLHESIERGSQTRQPGVMMGYITLARVRQAQGDTQAAWEAIQAAEQLPTWLWPTILSVATCRVRLHLAQGNLAEAIAWAENSDLDVEDELQYSSELDYLTFARVLIARGTSANESKLYLDNAMRLLARLYDFAKAGGRKARVMEVLILQALVFQARGDIAQALHCLEKALYIPRSGEYIWLFVDEGKPMIALLRHAATQRIHPKYVSCLFAAFGHVVVPTPAQSLIEPLSHRELEVLHYLANGLSNQAIADELIVSLPTVKWHARNIYSKLNASNRTQAVMRAREIGLLE</sequence>
<accession>A0ABR9UTC3</accession>
<dbReference type="PANTHER" id="PTHR44688">
    <property type="entry name" value="DNA-BINDING TRANSCRIPTIONAL ACTIVATOR DEVR_DOSR"/>
    <property type="match status" value="1"/>
</dbReference>
<dbReference type="PANTHER" id="PTHR44688:SF16">
    <property type="entry name" value="DNA-BINDING TRANSCRIPTIONAL ACTIVATOR DEVR_DOSR"/>
    <property type="match status" value="1"/>
</dbReference>
<dbReference type="InterPro" id="IPR036388">
    <property type="entry name" value="WH-like_DNA-bd_sf"/>
</dbReference>
<organism evidence="5 6">
    <name type="scientific">Gloeocapsopsis crepidinum LEGE 06123</name>
    <dbReference type="NCBI Taxonomy" id="588587"/>
    <lineage>
        <taxon>Bacteria</taxon>
        <taxon>Bacillati</taxon>
        <taxon>Cyanobacteriota</taxon>
        <taxon>Cyanophyceae</taxon>
        <taxon>Oscillatoriophycideae</taxon>
        <taxon>Chroococcales</taxon>
        <taxon>Chroococcaceae</taxon>
        <taxon>Gloeocapsopsis</taxon>
    </lineage>
</organism>
<dbReference type="InterPro" id="IPR019734">
    <property type="entry name" value="TPR_rpt"/>
</dbReference>
<keyword evidence="1" id="KW-0805">Transcription regulation</keyword>
<dbReference type="Gene3D" id="3.40.50.300">
    <property type="entry name" value="P-loop containing nucleotide triphosphate hydrolases"/>
    <property type="match status" value="1"/>
</dbReference>
<dbReference type="CDD" id="cd06170">
    <property type="entry name" value="LuxR_C_like"/>
    <property type="match status" value="1"/>
</dbReference>
<evidence type="ECO:0000259" key="4">
    <source>
        <dbReference type="PROSITE" id="PS50043"/>
    </source>
</evidence>
<dbReference type="InterPro" id="IPR000792">
    <property type="entry name" value="Tscrpt_reg_LuxR_C"/>
</dbReference>
<keyword evidence="6" id="KW-1185">Reference proteome</keyword>
<proteinExistence type="predicted"/>
<dbReference type="SMART" id="SM00421">
    <property type="entry name" value="HTH_LUXR"/>
    <property type="match status" value="1"/>
</dbReference>
<dbReference type="Pfam" id="PF17874">
    <property type="entry name" value="TPR_MalT"/>
    <property type="match status" value="1"/>
</dbReference>
<dbReference type="Gene3D" id="1.10.10.10">
    <property type="entry name" value="Winged helix-like DNA-binding domain superfamily/Winged helix DNA-binding domain"/>
    <property type="match status" value="1"/>
</dbReference>
<gene>
    <name evidence="5" type="ORF">IQ230_14580</name>
</gene>